<organism evidence="13 14">
    <name type="scientific">Virgibacillus necropolis</name>
    <dbReference type="NCBI Taxonomy" id="163877"/>
    <lineage>
        <taxon>Bacteria</taxon>
        <taxon>Bacillati</taxon>
        <taxon>Bacillota</taxon>
        <taxon>Bacilli</taxon>
        <taxon>Bacillales</taxon>
        <taxon>Bacillaceae</taxon>
        <taxon>Virgibacillus</taxon>
    </lineage>
</organism>
<dbReference type="GO" id="GO:0008360">
    <property type="term" value="P:regulation of cell shape"/>
    <property type="evidence" value="ECO:0007669"/>
    <property type="project" value="UniProtKB-KW"/>
</dbReference>
<reference evidence="13 14" key="1">
    <citation type="journal article" date="2003" name="Int. J. Syst. Evol. Microbiol.">
        <title>Virgibacillus carmonensis sp. nov., Virgibacillus necropolis sp. nov. and Virgibacillus picturae sp. nov., three novel species isolated from deteriorated mural paintings, transfer of the species of the genus salibacillus to Virgibacillus, as Virgibacillus marismortui comb. nov. and Virgibacillus salexigens comb. nov., and emended description of the genus Virgibacillus.</title>
        <authorList>
            <person name="Heyrman J."/>
            <person name="Logan N.A."/>
            <person name="Busse H.J."/>
            <person name="Balcaen A."/>
            <person name="Lebbe L."/>
            <person name="Rodriguez-Diaz M."/>
            <person name="Swings J."/>
            <person name="De Vos P."/>
        </authorList>
    </citation>
    <scope>NUCLEOTIDE SEQUENCE [LARGE SCALE GENOMIC DNA]</scope>
    <source>
        <strain evidence="13 14">LMG 19488</strain>
    </source>
</reference>
<evidence type="ECO:0000256" key="3">
    <source>
        <dbReference type="ARBA" id="ARBA00022618"/>
    </source>
</evidence>
<dbReference type="InterPro" id="IPR035911">
    <property type="entry name" value="MurE/MurF_N"/>
</dbReference>
<dbReference type="InterPro" id="IPR004101">
    <property type="entry name" value="Mur_ligase_C"/>
</dbReference>
<dbReference type="RefSeq" id="WP_089530519.1">
    <property type="nucleotide sequence ID" value="NZ_CP022437.1"/>
</dbReference>
<dbReference type="GO" id="GO:0071555">
    <property type="term" value="P:cell wall organization"/>
    <property type="evidence" value="ECO:0007669"/>
    <property type="project" value="UniProtKB-KW"/>
</dbReference>
<dbReference type="EC" id="6.3.2.-" evidence="8"/>
<evidence type="ECO:0000256" key="1">
    <source>
        <dbReference type="ARBA" id="ARBA00004752"/>
    </source>
</evidence>
<dbReference type="GO" id="GO:0016881">
    <property type="term" value="F:acid-amino acid ligase activity"/>
    <property type="evidence" value="ECO:0007669"/>
    <property type="project" value="UniProtKB-UniRule"/>
</dbReference>
<evidence type="ECO:0000256" key="2">
    <source>
        <dbReference type="ARBA" id="ARBA00005898"/>
    </source>
</evidence>
<accession>A0A221M8J3</accession>
<feature type="binding site" evidence="8">
    <location>
        <begin position="110"/>
        <end position="116"/>
    </location>
    <ligand>
        <name>ATP</name>
        <dbReference type="ChEBI" id="CHEBI:30616"/>
    </ligand>
</feature>
<dbReference type="SUPFAM" id="SSF63418">
    <property type="entry name" value="MurE/MurF N-terminal domain"/>
    <property type="match status" value="1"/>
</dbReference>
<keyword evidence="8 13" id="KW-0436">Ligase</keyword>
<dbReference type="Pfam" id="PF02875">
    <property type="entry name" value="Mur_ligase_C"/>
    <property type="match status" value="1"/>
</dbReference>
<gene>
    <name evidence="8" type="primary">murE</name>
    <name evidence="13" type="ORF">CFK40_02505</name>
</gene>
<feature type="binding site" evidence="8">
    <location>
        <position position="151"/>
    </location>
    <ligand>
        <name>UDP-N-acetyl-alpha-D-muramoyl-L-alanyl-D-glutamate</name>
        <dbReference type="ChEBI" id="CHEBI:83900"/>
    </ligand>
</feature>
<dbReference type="GO" id="GO:0000287">
    <property type="term" value="F:magnesium ion binding"/>
    <property type="evidence" value="ECO:0007669"/>
    <property type="project" value="UniProtKB-UniRule"/>
</dbReference>
<comment type="function">
    <text evidence="8">Catalyzes the addition of an amino acid to the nucleotide precursor UDP-N-acetylmuramoyl-L-alanyl-D-glutamate (UMAG) in the biosynthesis of bacterial cell-wall peptidoglycan.</text>
</comment>
<evidence type="ECO:0000259" key="11">
    <source>
        <dbReference type="Pfam" id="PF02875"/>
    </source>
</evidence>
<dbReference type="GO" id="GO:0005524">
    <property type="term" value="F:ATP binding"/>
    <property type="evidence" value="ECO:0007669"/>
    <property type="project" value="UniProtKB-UniRule"/>
</dbReference>
<dbReference type="GO" id="GO:0051301">
    <property type="term" value="P:cell division"/>
    <property type="evidence" value="ECO:0007669"/>
    <property type="project" value="UniProtKB-KW"/>
</dbReference>
<feature type="domain" description="Mur ligase central" evidence="12">
    <location>
        <begin position="108"/>
        <end position="309"/>
    </location>
</feature>
<dbReference type="OrthoDB" id="9800958at2"/>
<dbReference type="GO" id="GO:0005737">
    <property type="term" value="C:cytoplasm"/>
    <property type="evidence" value="ECO:0007669"/>
    <property type="project" value="UniProtKB-SubCell"/>
</dbReference>
<dbReference type="NCBIfam" id="TIGR01085">
    <property type="entry name" value="murE"/>
    <property type="match status" value="1"/>
</dbReference>
<dbReference type="GO" id="GO:0009252">
    <property type="term" value="P:peptidoglycan biosynthetic process"/>
    <property type="evidence" value="ECO:0007669"/>
    <property type="project" value="UniProtKB-UniRule"/>
</dbReference>
<keyword evidence="5 8" id="KW-0573">Peptidoglycan synthesis</keyword>
<evidence type="ECO:0000256" key="7">
    <source>
        <dbReference type="ARBA" id="ARBA00023316"/>
    </source>
</evidence>
<dbReference type="InterPro" id="IPR005761">
    <property type="entry name" value="UDP-N-AcMur-Glu-dNH2Pim_ligase"/>
</dbReference>
<feature type="domain" description="Mur ligase N-terminal catalytic" evidence="10">
    <location>
        <begin position="22"/>
        <end position="96"/>
    </location>
</feature>
<dbReference type="InterPro" id="IPR013221">
    <property type="entry name" value="Mur_ligase_cen"/>
</dbReference>
<feature type="modified residue" description="N6-carboxylysine" evidence="8">
    <location>
        <position position="219"/>
    </location>
</feature>
<keyword evidence="8" id="KW-0067">ATP-binding</keyword>
<keyword evidence="4 8" id="KW-0133">Cell shape</keyword>
<dbReference type="HAMAP" id="MF_00208">
    <property type="entry name" value="MurE"/>
    <property type="match status" value="1"/>
</dbReference>
<dbReference type="InterPro" id="IPR036565">
    <property type="entry name" value="Mur-like_cat_sf"/>
</dbReference>
<evidence type="ECO:0000313" key="14">
    <source>
        <dbReference type="Proteomes" id="UP000204391"/>
    </source>
</evidence>
<evidence type="ECO:0000256" key="4">
    <source>
        <dbReference type="ARBA" id="ARBA00022960"/>
    </source>
</evidence>
<keyword evidence="7 8" id="KW-0961">Cell wall biogenesis/degradation</keyword>
<dbReference type="NCBIfam" id="NF001126">
    <property type="entry name" value="PRK00139.1-4"/>
    <property type="match status" value="1"/>
</dbReference>
<evidence type="ECO:0000259" key="10">
    <source>
        <dbReference type="Pfam" id="PF01225"/>
    </source>
</evidence>
<feature type="binding site" evidence="8">
    <location>
        <position position="30"/>
    </location>
    <ligand>
        <name>UDP-N-acetyl-alpha-D-muramoyl-L-alanyl-D-glutamate</name>
        <dbReference type="ChEBI" id="CHEBI:83900"/>
    </ligand>
</feature>
<dbReference type="Gene3D" id="3.40.1390.10">
    <property type="entry name" value="MurE/MurF, N-terminal domain"/>
    <property type="match status" value="1"/>
</dbReference>
<dbReference type="SUPFAM" id="SSF53623">
    <property type="entry name" value="MurD-like peptide ligases, catalytic domain"/>
    <property type="match status" value="1"/>
</dbReference>
<protein>
    <recommendedName>
        <fullName evidence="8">UDP-N-acetylmuramyl-tripeptide synthetase</fullName>
        <ecNumber evidence="8">6.3.2.-</ecNumber>
    </recommendedName>
    <alternativeName>
        <fullName evidence="8">UDP-MurNAc-tripeptide synthetase</fullName>
    </alternativeName>
</protein>
<keyword evidence="8" id="KW-0547">Nucleotide-binding</keyword>
<dbReference type="SUPFAM" id="SSF53244">
    <property type="entry name" value="MurD-like peptide ligases, peptide-binding domain"/>
    <property type="match status" value="1"/>
</dbReference>
<keyword evidence="3 8" id="KW-0132">Cell division</keyword>
<keyword evidence="8" id="KW-0460">Magnesium</keyword>
<comment type="similarity">
    <text evidence="2 8">Belongs to the MurCDEF family. MurE subfamily.</text>
</comment>
<feature type="domain" description="Mur ligase C-terminal" evidence="11">
    <location>
        <begin position="331"/>
        <end position="461"/>
    </location>
</feature>
<comment type="pathway">
    <text evidence="1 8 9">Cell wall biogenesis; peptidoglycan biosynthesis.</text>
</comment>
<dbReference type="InterPro" id="IPR000713">
    <property type="entry name" value="Mur_ligase_N"/>
</dbReference>
<evidence type="ECO:0000259" key="12">
    <source>
        <dbReference type="Pfam" id="PF08245"/>
    </source>
</evidence>
<evidence type="ECO:0000256" key="5">
    <source>
        <dbReference type="ARBA" id="ARBA00022984"/>
    </source>
</evidence>
<feature type="binding site" evidence="8">
    <location>
        <begin position="152"/>
        <end position="153"/>
    </location>
    <ligand>
        <name>UDP-N-acetyl-alpha-D-muramoyl-L-alanyl-D-glutamate</name>
        <dbReference type="ChEBI" id="CHEBI:83900"/>
    </ligand>
</feature>
<dbReference type="UniPathway" id="UPA00219"/>
<sequence length="494" mass="55415">MLLNSIVQGLEFDTIKGDLNKEISTLSYDSKEVMENSIFVAISGFAVDGHQFIDKAIEQGASTIILEKDMLIEQDVTVLKVINSRDALARVSANFYQNPTEKLNLVGITGTNGKTSSSYFIQSIFEQAKQSTGLIGTIGTLINNKLVKNKNTTPESLNLQSTFSEMTNEKVDNCIMEVSSHSLNLKRVAYSNFNTGIFTNLTPDHLELHNNMDDYFEAKAELFDLTKDFNIINVDDKYGRRLINRVKDYETTLVTFGLEHKADIYPTDIHYSFDKTTYTVNTPSGSVKVAVNIPGKIYVYNSLAAIACAYCNGISLEDIRYGIQNVKGIKGRLETIYKEEEYKVIVDFSHTEDALEQALKTIRPYVKGKLILVFGVYADESDKGREKRDGMSRAASTFADFSVVTSDNPKTFDPLMIVQDISQAMDRYNGKYKTILDREKAIQHAIEISEKDDTILIAGKGHETTQKVGNLEIPFDETKIALEALQEKKQFVEL</sequence>
<name>A0A221M8J3_9BACI</name>
<keyword evidence="6 8" id="KW-0131">Cell cycle</keyword>
<dbReference type="Pfam" id="PF08245">
    <property type="entry name" value="Mur_ligase_M"/>
    <property type="match status" value="1"/>
</dbReference>
<keyword evidence="14" id="KW-1185">Reference proteome</keyword>
<dbReference type="Pfam" id="PF01225">
    <property type="entry name" value="Mur_ligase"/>
    <property type="match status" value="1"/>
</dbReference>
<proteinExistence type="inferred from homology"/>
<dbReference type="EMBL" id="CP022437">
    <property type="protein sequence ID" value="ASN03949.1"/>
    <property type="molecule type" value="Genomic_DNA"/>
</dbReference>
<dbReference type="PANTHER" id="PTHR23135:SF4">
    <property type="entry name" value="UDP-N-ACETYLMURAMOYL-L-ALANYL-D-GLUTAMATE--2,6-DIAMINOPIMELATE LIGASE MURE HOMOLOG, CHLOROPLASTIC"/>
    <property type="match status" value="1"/>
</dbReference>
<dbReference type="Gene3D" id="3.40.1190.10">
    <property type="entry name" value="Mur-like, catalytic domain"/>
    <property type="match status" value="1"/>
</dbReference>
<comment type="cofactor">
    <cofactor evidence="8">
        <name>Mg(2+)</name>
        <dbReference type="ChEBI" id="CHEBI:18420"/>
    </cofactor>
</comment>
<dbReference type="AlphaFoldDB" id="A0A221M8J3"/>
<evidence type="ECO:0000313" key="13">
    <source>
        <dbReference type="EMBL" id="ASN03949.1"/>
    </source>
</evidence>
<feature type="binding site" evidence="8">
    <location>
        <position position="179"/>
    </location>
    <ligand>
        <name>UDP-N-acetyl-alpha-D-muramoyl-L-alanyl-D-glutamate</name>
        <dbReference type="ChEBI" id="CHEBI:83900"/>
    </ligand>
</feature>
<comment type="subcellular location">
    <subcellularLocation>
        <location evidence="8 9">Cytoplasm</location>
    </subcellularLocation>
</comment>
<evidence type="ECO:0000256" key="8">
    <source>
        <dbReference type="HAMAP-Rule" id="MF_00208"/>
    </source>
</evidence>
<feature type="binding site" evidence="8">
    <location>
        <position position="187"/>
    </location>
    <ligand>
        <name>UDP-N-acetyl-alpha-D-muramoyl-L-alanyl-D-glutamate</name>
        <dbReference type="ChEBI" id="CHEBI:83900"/>
    </ligand>
</feature>
<dbReference type="Gene3D" id="3.90.190.20">
    <property type="entry name" value="Mur ligase, C-terminal domain"/>
    <property type="match status" value="1"/>
</dbReference>
<keyword evidence="8" id="KW-0963">Cytoplasm</keyword>
<comment type="caution">
    <text evidence="8">Lacks conserved residue(s) required for the propagation of feature annotation.</text>
</comment>
<evidence type="ECO:0000256" key="9">
    <source>
        <dbReference type="RuleBase" id="RU004135"/>
    </source>
</evidence>
<dbReference type="InterPro" id="IPR036615">
    <property type="entry name" value="Mur_ligase_C_dom_sf"/>
</dbReference>
<comment type="PTM">
    <text evidence="8">Carboxylation is probably crucial for Mg(2+) binding and, consequently, for the gamma-phosphate positioning of ATP.</text>
</comment>
<dbReference type="Proteomes" id="UP000204391">
    <property type="component" value="Chromosome"/>
</dbReference>
<dbReference type="PANTHER" id="PTHR23135">
    <property type="entry name" value="MUR LIGASE FAMILY MEMBER"/>
    <property type="match status" value="1"/>
</dbReference>
<dbReference type="KEGG" id="vne:CFK40_02505"/>
<evidence type="ECO:0000256" key="6">
    <source>
        <dbReference type="ARBA" id="ARBA00023306"/>
    </source>
</evidence>